<reference evidence="7" key="1">
    <citation type="journal article" date="2019" name="Int. J. Syst. Evol. Microbiol.">
        <title>The Global Catalogue of Microorganisms (GCM) 10K type strain sequencing project: providing services to taxonomists for standard genome sequencing and annotation.</title>
        <authorList>
            <consortium name="The Broad Institute Genomics Platform"/>
            <consortium name="The Broad Institute Genome Sequencing Center for Infectious Disease"/>
            <person name="Wu L."/>
            <person name="Ma J."/>
        </authorList>
    </citation>
    <scope>NUCLEOTIDE SEQUENCE [LARGE SCALE GENOMIC DNA]</scope>
    <source>
        <strain evidence="7">CGMCC 4.7106</strain>
    </source>
</reference>
<keyword evidence="2" id="KW-0479">Metal-binding</keyword>
<dbReference type="Pfam" id="PF00753">
    <property type="entry name" value="Lactamase_B"/>
    <property type="match status" value="1"/>
</dbReference>
<comment type="similarity">
    <text evidence="1">Belongs to the metallo-beta-lactamase superfamily.</text>
</comment>
<dbReference type="SMART" id="SM00849">
    <property type="entry name" value="Lactamase_B"/>
    <property type="match status" value="1"/>
</dbReference>
<feature type="domain" description="Metallo-beta-lactamase" evidence="5">
    <location>
        <begin position="52"/>
        <end position="262"/>
    </location>
</feature>
<keyword evidence="4" id="KW-0862">Zinc</keyword>
<evidence type="ECO:0000256" key="1">
    <source>
        <dbReference type="ARBA" id="ARBA00007749"/>
    </source>
</evidence>
<sequence>MTIRTIVDFEDQEWPHDLLIPDSVRELLRDEPDYAPTESYNPVTGGLRLRFGGFLFEVDGRRILVDTGIGANKERSAHPDWNLRTDTSFLDSLRQQGFASEDVDVLVTTHMHVDHVGWHTVQSEKGWTPTFPRAEYVFVRTELEHWLSCHKTDPGVNFGSTDDSIVPIVESGRAVTVEDGYELASGVTMKVYPGHTPGNAVVWLRSGGETAVICGDTIHHPIQLRYPSWSSGFCSDPHGSAEGRRQLLDEVCETNAILLPNHFRTPPSRIVRTGDHYARVPLSS</sequence>
<dbReference type="PANTHER" id="PTHR42978:SF6">
    <property type="entry name" value="QUORUM-QUENCHING LACTONASE YTNP-RELATED"/>
    <property type="match status" value="1"/>
</dbReference>
<dbReference type="Proteomes" id="UP001596096">
    <property type="component" value="Unassembled WGS sequence"/>
</dbReference>
<evidence type="ECO:0000256" key="4">
    <source>
        <dbReference type="ARBA" id="ARBA00022833"/>
    </source>
</evidence>
<dbReference type="InterPro" id="IPR051013">
    <property type="entry name" value="MBL_superfamily_lactonases"/>
</dbReference>
<evidence type="ECO:0000313" key="6">
    <source>
        <dbReference type="EMBL" id="MFC5821978.1"/>
    </source>
</evidence>
<gene>
    <name evidence="6" type="ORF">ACFPUY_43445</name>
</gene>
<keyword evidence="3" id="KW-0378">Hydrolase</keyword>
<name>A0ABW1CAX9_9ACTN</name>
<organism evidence="6 7">
    <name type="scientific">Nonomuraea harbinensis</name>
    <dbReference type="NCBI Taxonomy" id="1286938"/>
    <lineage>
        <taxon>Bacteria</taxon>
        <taxon>Bacillati</taxon>
        <taxon>Actinomycetota</taxon>
        <taxon>Actinomycetes</taxon>
        <taxon>Streptosporangiales</taxon>
        <taxon>Streptosporangiaceae</taxon>
        <taxon>Nonomuraea</taxon>
    </lineage>
</organism>
<dbReference type="InterPro" id="IPR001279">
    <property type="entry name" value="Metallo-B-lactamas"/>
</dbReference>
<evidence type="ECO:0000256" key="2">
    <source>
        <dbReference type="ARBA" id="ARBA00022723"/>
    </source>
</evidence>
<evidence type="ECO:0000313" key="7">
    <source>
        <dbReference type="Proteomes" id="UP001596096"/>
    </source>
</evidence>
<dbReference type="EMBL" id="JBHSNW010000044">
    <property type="protein sequence ID" value="MFC5821978.1"/>
    <property type="molecule type" value="Genomic_DNA"/>
</dbReference>
<keyword evidence="7" id="KW-1185">Reference proteome</keyword>
<evidence type="ECO:0000259" key="5">
    <source>
        <dbReference type="SMART" id="SM00849"/>
    </source>
</evidence>
<accession>A0ABW1CAX9</accession>
<dbReference type="PANTHER" id="PTHR42978">
    <property type="entry name" value="QUORUM-QUENCHING LACTONASE YTNP-RELATED-RELATED"/>
    <property type="match status" value="1"/>
</dbReference>
<comment type="caution">
    <text evidence="6">The sequence shown here is derived from an EMBL/GenBank/DDBJ whole genome shotgun (WGS) entry which is preliminary data.</text>
</comment>
<protein>
    <submittedName>
        <fullName evidence="6">MBL fold metallo-hydrolase</fullName>
    </submittedName>
</protein>
<proteinExistence type="inferred from homology"/>
<dbReference type="CDD" id="cd16277">
    <property type="entry name" value="metallo-hydrolase-like_MBL-fold"/>
    <property type="match status" value="1"/>
</dbReference>
<dbReference type="RefSeq" id="WP_219551456.1">
    <property type="nucleotide sequence ID" value="NZ_JAHKRN010000075.1"/>
</dbReference>
<evidence type="ECO:0000256" key="3">
    <source>
        <dbReference type="ARBA" id="ARBA00022801"/>
    </source>
</evidence>